<keyword evidence="3" id="KW-0808">Transferase</keyword>
<protein>
    <recommendedName>
        <fullName evidence="1">peptide chain release factor N(5)-glutamine methyltransferase</fullName>
        <ecNumber evidence="1">2.1.1.297</ecNumber>
    </recommendedName>
</protein>
<evidence type="ECO:0000313" key="8">
    <source>
        <dbReference type="Proteomes" id="UP001348641"/>
    </source>
</evidence>
<dbReference type="PANTHER" id="PTHR18895">
    <property type="entry name" value="HEMK METHYLTRANSFERASE"/>
    <property type="match status" value="1"/>
</dbReference>
<comment type="caution">
    <text evidence="7">The sequence shown here is derived from an EMBL/GenBank/DDBJ whole genome shotgun (WGS) entry which is preliminary data.</text>
</comment>
<sequence length="260" mass="27498">MPQPLPRPSETVARLRGAGCVFAEEEAALIAAAARTPDELTRLVDRRVTGSPLEHVLGWARFRGLRLVVEPGVFVPRPRSEFHVEQALALTRPGAVLVDLCCGTGALGAALASERGGVELHAADIDAASVRCARRNLAPLGGKVHRGDLFAPLPRSLYGRVDVLVANAPYVPTREIALLPSEAREYESRISLDGGSDGLDVVRRIAAQARPWLAPGGRLLVQTHPGQAPPALSAFTRGGLAADVVTCDDADSSVIVGRRP</sequence>
<feature type="domain" description="Methyltransferase small" evidence="6">
    <location>
        <begin position="94"/>
        <end position="172"/>
    </location>
</feature>
<dbReference type="InterPro" id="IPR050320">
    <property type="entry name" value="N5-glutamine_MTase"/>
</dbReference>
<dbReference type="PANTHER" id="PTHR18895:SF74">
    <property type="entry name" value="MTRF1L RELEASE FACTOR GLUTAMINE METHYLTRANSFERASE"/>
    <property type="match status" value="1"/>
</dbReference>
<evidence type="ECO:0000256" key="5">
    <source>
        <dbReference type="ARBA" id="ARBA00048391"/>
    </source>
</evidence>
<dbReference type="NCBIfam" id="TIGR03704">
    <property type="entry name" value="PrmC_rel_meth"/>
    <property type="match status" value="1"/>
</dbReference>
<evidence type="ECO:0000256" key="4">
    <source>
        <dbReference type="ARBA" id="ARBA00022691"/>
    </source>
</evidence>
<dbReference type="NCBIfam" id="TIGR00536">
    <property type="entry name" value="hemK_fam"/>
    <property type="match status" value="1"/>
</dbReference>
<dbReference type="RefSeq" id="WP_330157700.1">
    <property type="nucleotide sequence ID" value="NZ_BAAAJA010000046.1"/>
</dbReference>
<dbReference type="Proteomes" id="UP001348641">
    <property type="component" value="Unassembled WGS sequence"/>
</dbReference>
<keyword evidence="2" id="KW-0489">Methyltransferase</keyword>
<gene>
    <name evidence="7" type="ORF">Q8A49_08220</name>
</gene>
<dbReference type="SUPFAM" id="SSF53335">
    <property type="entry name" value="S-adenosyl-L-methionine-dependent methyltransferases"/>
    <property type="match status" value="1"/>
</dbReference>
<evidence type="ECO:0000256" key="3">
    <source>
        <dbReference type="ARBA" id="ARBA00022679"/>
    </source>
</evidence>
<comment type="catalytic activity">
    <reaction evidence="5">
        <text>L-glutaminyl-[peptide chain release factor] + S-adenosyl-L-methionine = N(5)-methyl-L-glutaminyl-[peptide chain release factor] + S-adenosyl-L-homocysteine + H(+)</text>
        <dbReference type="Rhea" id="RHEA:42896"/>
        <dbReference type="Rhea" id="RHEA-COMP:10271"/>
        <dbReference type="Rhea" id="RHEA-COMP:10272"/>
        <dbReference type="ChEBI" id="CHEBI:15378"/>
        <dbReference type="ChEBI" id="CHEBI:30011"/>
        <dbReference type="ChEBI" id="CHEBI:57856"/>
        <dbReference type="ChEBI" id="CHEBI:59789"/>
        <dbReference type="ChEBI" id="CHEBI:61891"/>
        <dbReference type="EC" id="2.1.1.297"/>
    </reaction>
</comment>
<evidence type="ECO:0000259" key="6">
    <source>
        <dbReference type="Pfam" id="PF05175"/>
    </source>
</evidence>
<organism evidence="7 8">
    <name type="scientific">Nocardiopsis tropica</name>
    <dbReference type="NCBI Taxonomy" id="109330"/>
    <lineage>
        <taxon>Bacteria</taxon>
        <taxon>Bacillati</taxon>
        <taxon>Actinomycetota</taxon>
        <taxon>Actinomycetes</taxon>
        <taxon>Streptosporangiales</taxon>
        <taxon>Nocardiopsidaceae</taxon>
        <taxon>Nocardiopsis</taxon>
    </lineage>
</organism>
<dbReference type="Gene3D" id="3.40.50.150">
    <property type="entry name" value="Vaccinia Virus protein VP39"/>
    <property type="match status" value="1"/>
</dbReference>
<evidence type="ECO:0000256" key="1">
    <source>
        <dbReference type="ARBA" id="ARBA00012771"/>
    </source>
</evidence>
<dbReference type="InterPro" id="IPR004556">
    <property type="entry name" value="HemK-like"/>
</dbReference>
<dbReference type="CDD" id="cd02440">
    <property type="entry name" value="AdoMet_MTases"/>
    <property type="match status" value="1"/>
</dbReference>
<dbReference type="EMBL" id="JAUUCC010000015">
    <property type="protein sequence ID" value="MEE2050481.1"/>
    <property type="molecule type" value="Genomic_DNA"/>
</dbReference>
<reference evidence="7 8" key="1">
    <citation type="submission" date="2023-07" db="EMBL/GenBank/DDBJ databases">
        <authorList>
            <person name="Girao M."/>
            <person name="Carvalho M.F."/>
        </authorList>
    </citation>
    <scope>NUCLEOTIDE SEQUENCE [LARGE SCALE GENOMIC DNA]</scope>
    <source>
        <strain evidence="7 8">66/93</strain>
    </source>
</reference>
<keyword evidence="4" id="KW-0949">S-adenosyl-L-methionine</keyword>
<dbReference type="EC" id="2.1.1.297" evidence="1"/>
<accession>A0ABU7KMJ7</accession>
<proteinExistence type="predicted"/>
<dbReference type="Pfam" id="PF05175">
    <property type="entry name" value="MTS"/>
    <property type="match status" value="1"/>
</dbReference>
<dbReference type="InterPro" id="IPR029063">
    <property type="entry name" value="SAM-dependent_MTases_sf"/>
</dbReference>
<dbReference type="InterPro" id="IPR007848">
    <property type="entry name" value="Small_mtfrase_dom"/>
</dbReference>
<dbReference type="InterPro" id="IPR022446">
    <property type="entry name" value="MeTrfrase_put"/>
</dbReference>
<evidence type="ECO:0000256" key="2">
    <source>
        <dbReference type="ARBA" id="ARBA00022603"/>
    </source>
</evidence>
<evidence type="ECO:0000313" key="7">
    <source>
        <dbReference type="EMBL" id="MEE2050481.1"/>
    </source>
</evidence>
<name>A0ABU7KMJ7_9ACTN</name>